<keyword evidence="3" id="KW-0472">Membrane</keyword>
<feature type="transmembrane region" description="Helical" evidence="3">
    <location>
        <begin position="786"/>
        <end position="803"/>
    </location>
</feature>
<keyword evidence="2" id="KW-0175">Coiled coil</keyword>
<comment type="caution">
    <text evidence="4">The sequence shown here is derived from an EMBL/GenBank/DDBJ whole genome shotgun (WGS) entry which is preliminary data.</text>
</comment>
<dbReference type="VEuPathDB" id="FungiDB:FUN_014238"/>
<evidence type="ECO:0008006" key="6">
    <source>
        <dbReference type="Google" id="ProtNLM"/>
    </source>
</evidence>
<evidence type="ECO:0000256" key="1">
    <source>
        <dbReference type="ARBA" id="ARBA00022737"/>
    </source>
</evidence>
<dbReference type="GO" id="GO:0005886">
    <property type="term" value="C:plasma membrane"/>
    <property type="evidence" value="ECO:0007669"/>
    <property type="project" value="TreeGrafter"/>
</dbReference>
<feature type="transmembrane region" description="Helical" evidence="3">
    <location>
        <begin position="823"/>
        <end position="842"/>
    </location>
</feature>
<reference evidence="4 5" key="1">
    <citation type="submission" date="2016-04" db="EMBL/GenBank/DDBJ databases">
        <title>Genome analyses suggest a sexual origin of heterokaryosis in a supposedly ancient asexual fungus.</title>
        <authorList>
            <person name="Ropars J."/>
            <person name="Sedzielewska K."/>
            <person name="Noel J."/>
            <person name="Charron P."/>
            <person name="Farinelli L."/>
            <person name="Marton T."/>
            <person name="Kruger M."/>
            <person name="Pelin A."/>
            <person name="Brachmann A."/>
            <person name="Corradi N."/>
        </authorList>
    </citation>
    <scope>NUCLEOTIDE SEQUENCE [LARGE SCALE GENOMIC DNA]</scope>
    <source>
        <strain evidence="4 5">A5</strain>
    </source>
</reference>
<dbReference type="InterPro" id="IPR024862">
    <property type="entry name" value="TRPV"/>
</dbReference>
<dbReference type="EMBL" id="LLXJ01000653">
    <property type="protein sequence ID" value="PKC07322.1"/>
    <property type="molecule type" value="Genomic_DNA"/>
</dbReference>
<dbReference type="Proteomes" id="UP000232722">
    <property type="component" value="Unassembled WGS sequence"/>
</dbReference>
<feature type="transmembrane region" description="Helical" evidence="3">
    <location>
        <begin position="897"/>
        <end position="918"/>
    </location>
</feature>
<keyword evidence="3" id="KW-1133">Transmembrane helix</keyword>
<evidence type="ECO:0000256" key="3">
    <source>
        <dbReference type="SAM" id="Phobius"/>
    </source>
</evidence>
<dbReference type="VEuPathDB" id="FungiDB:RhiirFUN_016859"/>
<keyword evidence="1" id="KW-0677">Repeat</keyword>
<protein>
    <recommendedName>
        <fullName evidence="6">Ion transport domain-containing protein</fullName>
    </recommendedName>
</protein>
<evidence type="ECO:0000313" key="5">
    <source>
        <dbReference type="Proteomes" id="UP000232722"/>
    </source>
</evidence>
<dbReference type="VEuPathDB" id="FungiDB:RhiirA1_541339"/>
<proteinExistence type="predicted"/>
<reference evidence="4 5" key="2">
    <citation type="submission" date="2017-09" db="EMBL/GenBank/DDBJ databases">
        <title>Extensive intraspecific genome diversity in a model arbuscular mycorrhizal fungus.</title>
        <authorList>
            <person name="Chen E.C."/>
            <person name="Morin E."/>
            <person name="Beaudet D."/>
            <person name="Noel J."/>
            <person name="Ndikumana S."/>
            <person name="Charron P."/>
            <person name="St-Onge C."/>
            <person name="Giorgi J."/>
            <person name="Grigoriev I.V."/>
            <person name="Roux C."/>
            <person name="Martin F.M."/>
            <person name="Corradi N."/>
        </authorList>
    </citation>
    <scope>NUCLEOTIDE SEQUENCE [LARGE SCALE GENOMIC DNA]</scope>
    <source>
        <strain evidence="4 5">A5</strain>
    </source>
</reference>
<dbReference type="GO" id="GO:0005262">
    <property type="term" value="F:calcium channel activity"/>
    <property type="evidence" value="ECO:0007669"/>
    <property type="project" value="TreeGrafter"/>
</dbReference>
<evidence type="ECO:0000256" key="2">
    <source>
        <dbReference type="SAM" id="Coils"/>
    </source>
</evidence>
<gene>
    <name evidence="4" type="ORF">RhiirA5_500752</name>
</gene>
<feature type="transmembrane region" description="Helical" evidence="3">
    <location>
        <begin position="863"/>
        <end position="891"/>
    </location>
</feature>
<feature type="coiled-coil region" evidence="2">
    <location>
        <begin position="1114"/>
        <end position="1141"/>
    </location>
</feature>
<feature type="transmembrane region" description="Helical" evidence="3">
    <location>
        <begin position="974"/>
        <end position="993"/>
    </location>
</feature>
<name>A0A2N0PKJ6_9GLOM</name>
<feature type="transmembrane region" description="Helical" evidence="3">
    <location>
        <begin position="1005"/>
        <end position="1029"/>
    </location>
</feature>
<dbReference type="GO" id="GO:0098703">
    <property type="term" value="P:calcium ion import across plasma membrane"/>
    <property type="evidence" value="ECO:0007669"/>
    <property type="project" value="TreeGrafter"/>
</dbReference>
<dbReference type="PANTHER" id="PTHR10582">
    <property type="entry name" value="TRANSIENT RECEPTOR POTENTIAL ION CHANNEL PROTEIN"/>
    <property type="match status" value="1"/>
</dbReference>
<evidence type="ECO:0000313" key="4">
    <source>
        <dbReference type="EMBL" id="PKC07322.1"/>
    </source>
</evidence>
<organism evidence="4 5">
    <name type="scientific">Rhizophagus irregularis</name>
    <dbReference type="NCBI Taxonomy" id="588596"/>
    <lineage>
        <taxon>Eukaryota</taxon>
        <taxon>Fungi</taxon>
        <taxon>Fungi incertae sedis</taxon>
        <taxon>Mucoromycota</taxon>
        <taxon>Glomeromycotina</taxon>
        <taxon>Glomeromycetes</taxon>
        <taxon>Glomerales</taxon>
        <taxon>Glomeraceae</taxon>
        <taxon>Rhizophagus</taxon>
    </lineage>
</organism>
<sequence length="1143" mass="135334">MSHSSIKVDDNIDNIDYFVIYSSEDKSIIGWLVNENDNRQSKYSAHYVNQKNVELLKLYKNYLLCYYEKNDEYCLIDLSIDLNNDKDDNEERIFLKRDKHLFRLGNLEHENRFSIKKNSIGFLSNVSSGPDHLVVVSLNEEAKNHKIYLYSFEDKPETANDIWKCSQQYDIENVNEDDFVHCFVYQTKLFLFNGFQLMTQCDLLKMMTCTKCTCESQYFLFDDNLRNYYADKNKRSVNIVINQSQTLIALNICGKVNIFSMKNEENAMENGMKNGMWISKYVENKEEEDVKNYIPMEFVTLKDDSEGLIIYNIDDKKYILLDPFQTSDDGAIDITQCINNGNGINNINNNNNQNFDIKFNNDVDHQNTANIKLEKNGWITDKLKDQTILNKELNKTYHSNIYTLPIFNDIKDMLKNEIKEDNLEGKLLKFVIENNSKDYIIKGSKKSQNDESNENDENDGRKTVLKYSCNNVISYKQLNNQDLALITENEILIYTIYENEDLGLRYCRRNKGIKDIEECSSLPPPDFSHLFKNIVKYRKYKNVECEKYERYFLSIINNPVEFSRFYLEMLSKIIDEKIDESFIEFAVKSIFDKVIKLIEDDSENPNYMFPFINLNLFDLSNHFYSNLVMKYISCKSLILDPTCLSIINSTSPYKAYSREVYIKKSSFIISLVKDIIKPIKQEKTPAIRLIVPFSEFCKYDDKDKSFWNKFLNEDRSFLFSNIDTDNFYRWWNFAAIIDFKWRNFGKKYYLIIWVFYAMFFLFFALASTLKRDRGDYSNNALDNEDIFFIISIILGLIHLIFEIRQCLPDPRNYFYDPWNYLDIGAYSLPIITSIYWIIIKYGDIYGIDLATTTNYEMTKGPRAISNLLLSFKFLIFFRVFQLCGTYFAIIIGVPKKAFPFLIVLFFLLFGFAHAFFILQADDSDISPSLSNFQFYNPDKINSPWNKTTVYHVFLNRTIYQNVTFIEDPKSKKNLFDSFIRSLLSVYLLLIGNPEAFSADTYYDSILVTILLVLFTFLIIYLMNLFIGLLNLAINEYNKYEEFFLLKAMIIREIELYYLPAFLRKKWNPYWIYYDIPVKDVRELIHAIDNKKTYFIYHPIYISKRLRKLLEISEPKNLNEEVKVLQQQIIELKKQNQKLKNLKE</sequence>
<accession>A0A2N0PKJ6</accession>
<feature type="transmembrane region" description="Helical" evidence="3">
    <location>
        <begin position="748"/>
        <end position="766"/>
    </location>
</feature>
<dbReference type="AlphaFoldDB" id="A0A2N0PKJ6"/>
<dbReference type="PANTHER" id="PTHR10582:SF2">
    <property type="entry name" value="INACTIVE"/>
    <property type="match status" value="1"/>
</dbReference>
<keyword evidence="3" id="KW-0812">Transmembrane</keyword>